<keyword evidence="1 4" id="KW-0808">Transferase</keyword>
<dbReference type="InterPro" id="IPR028098">
    <property type="entry name" value="Glyco_trans_4-like_N"/>
</dbReference>
<reference evidence="4" key="1">
    <citation type="submission" date="2010-02" db="EMBL/GenBank/DDBJ databases">
        <title>Complete sequence of Thermoanaerobacter italicus Ab9.</title>
        <authorList>
            <consortium name="US DOE Joint Genome Institute"/>
            <person name="Lucas S."/>
            <person name="Copeland A."/>
            <person name="Lapidus A."/>
            <person name="Cheng J.-F."/>
            <person name="Bruce D."/>
            <person name="Goodwin L."/>
            <person name="Pitluck S."/>
            <person name="Chertkov O."/>
            <person name="Detter J.C."/>
            <person name="Han C."/>
            <person name="Tapia R."/>
            <person name="Land M."/>
            <person name="Hauser L."/>
            <person name="Kyrpides N."/>
            <person name="Mikhailova N."/>
            <person name="Hemme C.L."/>
            <person name="Woyke T."/>
        </authorList>
    </citation>
    <scope>NUCLEOTIDE SEQUENCE [LARGE SCALE GENOMIC DNA]</scope>
    <source>
        <strain evidence="4">Ab9</strain>
    </source>
</reference>
<proteinExistence type="predicted"/>
<gene>
    <name evidence="4" type="ordered locus">Thit_0644</name>
</gene>
<dbReference type="Pfam" id="PF00534">
    <property type="entry name" value="Glycos_transf_1"/>
    <property type="match status" value="1"/>
</dbReference>
<evidence type="ECO:0000256" key="1">
    <source>
        <dbReference type="ARBA" id="ARBA00022679"/>
    </source>
</evidence>
<dbReference type="Proteomes" id="UP000001552">
    <property type="component" value="Chromosome"/>
</dbReference>
<dbReference type="KEGG" id="tit:Thit_0644"/>
<name>D3T7L2_THEIA</name>
<dbReference type="EMBL" id="CP001936">
    <property type="protein sequence ID" value="ADD01944.1"/>
    <property type="molecule type" value="Genomic_DNA"/>
</dbReference>
<accession>D3T7L2</accession>
<evidence type="ECO:0000259" key="2">
    <source>
        <dbReference type="Pfam" id="PF00534"/>
    </source>
</evidence>
<dbReference type="HOGENOM" id="CLU_009583_27_5_9"/>
<dbReference type="Pfam" id="PF13439">
    <property type="entry name" value="Glyco_transf_4"/>
    <property type="match status" value="1"/>
</dbReference>
<dbReference type="CAZy" id="GT4">
    <property type="family name" value="Glycosyltransferase Family 4"/>
</dbReference>
<dbReference type="PANTHER" id="PTHR46401">
    <property type="entry name" value="GLYCOSYLTRANSFERASE WBBK-RELATED"/>
    <property type="match status" value="1"/>
</dbReference>
<keyword evidence="5" id="KW-1185">Reference proteome</keyword>
<dbReference type="Gene3D" id="3.40.50.2000">
    <property type="entry name" value="Glycogen Phosphorylase B"/>
    <property type="match status" value="2"/>
</dbReference>
<dbReference type="SUPFAM" id="SSF53756">
    <property type="entry name" value="UDP-Glycosyltransferase/glycogen phosphorylase"/>
    <property type="match status" value="1"/>
</dbReference>
<dbReference type="FunFam" id="3.40.50.2000:FF:000119">
    <property type="entry name" value="Glycosyl transferase group 1"/>
    <property type="match status" value="1"/>
</dbReference>
<dbReference type="AlphaFoldDB" id="D3T7L2"/>
<dbReference type="PANTHER" id="PTHR46401:SF2">
    <property type="entry name" value="GLYCOSYLTRANSFERASE WBBK-RELATED"/>
    <property type="match status" value="1"/>
</dbReference>
<dbReference type="CDD" id="cd03809">
    <property type="entry name" value="GT4_MtfB-like"/>
    <property type="match status" value="1"/>
</dbReference>
<feature type="domain" description="Glycosyl transferase family 1" evidence="2">
    <location>
        <begin position="196"/>
        <end position="353"/>
    </location>
</feature>
<evidence type="ECO:0000313" key="4">
    <source>
        <dbReference type="EMBL" id="ADD01944.1"/>
    </source>
</evidence>
<evidence type="ECO:0000313" key="5">
    <source>
        <dbReference type="Proteomes" id="UP000001552"/>
    </source>
</evidence>
<evidence type="ECO:0000259" key="3">
    <source>
        <dbReference type="Pfam" id="PF13439"/>
    </source>
</evidence>
<feature type="domain" description="Glycosyltransferase subfamily 4-like N-terminal" evidence="3">
    <location>
        <begin position="15"/>
        <end position="181"/>
    </location>
</feature>
<dbReference type="InterPro" id="IPR001296">
    <property type="entry name" value="Glyco_trans_1"/>
</dbReference>
<dbReference type="GO" id="GO:0009103">
    <property type="term" value="P:lipopolysaccharide biosynthetic process"/>
    <property type="evidence" value="ECO:0007669"/>
    <property type="project" value="TreeGrafter"/>
</dbReference>
<organism evidence="4 5">
    <name type="scientific">Thermoanaerobacter italicus (strain DSM 9252 / Ab9)</name>
    <dbReference type="NCBI Taxonomy" id="580331"/>
    <lineage>
        <taxon>Bacteria</taxon>
        <taxon>Bacillati</taxon>
        <taxon>Bacillota</taxon>
        <taxon>Clostridia</taxon>
        <taxon>Thermoanaerobacterales</taxon>
        <taxon>Thermoanaerobacteraceae</taxon>
        <taxon>Thermoanaerobacter</taxon>
    </lineage>
</organism>
<dbReference type="eggNOG" id="COG0438">
    <property type="taxonomic scope" value="Bacteria"/>
</dbReference>
<dbReference type="GO" id="GO:0016757">
    <property type="term" value="F:glycosyltransferase activity"/>
    <property type="evidence" value="ECO:0007669"/>
    <property type="project" value="InterPro"/>
</dbReference>
<dbReference type="OrthoDB" id="9795068at2"/>
<protein>
    <submittedName>
        <fullName evidence="4">Glycosyl transferase group 1</fullName>
    </submittedName>
</protein>
<sequence>MKIAINASILDDRPSGLGVYTLNVINYLCQIIEKSDQLIIYTSVPQYFTEQSNIKVKKIPDMTQPKYGKQAAIYRFIWTNTSLLNYLKKEEVDLLYSTTHHGPLFYKNQIITIHDLLPIHFNYKDSLQRILQTNYFKFVLPQIIGRAKKIITISDCTKSDIIKYFNVQEEKIVKIYNGYDKNLFFPRNNARSYIYGKYKIEDYILAVGASYPHKNYDNLIKAITLTLDKNIKLIIAGGKDEYRNYLKKLAKELNLVDKVLFINYVPQEDLPYLYSAAKCLVYPSLYEGFGLPPLEAMACGCPVITSNTSSLPEVVGDAGIMVNPHSIEELAKAIDLVLSNENLRKEMIEKGLKRAKKFSWEKTAEETLKVYEEVYKEAFGGKS</sequence>
<dbReference type="RefSeq" id="WP_012994755.1">
    <property type="nucleotide sequence ID" value="NC_013921.1"/>
</dbReference>